<proteinExistence type="predicted"/>
<dbReference type="GO" id="GO:0043565">
    <property type="term" value="F:sequence-specific DNA binding"/>
    <property type="evidence" value="ECO:0007669"/>
    <property type="project" value="InterPro"/>
</dbReference>
<sequence>MPVQSGGRSPSFGGRLKVLNNTDDATACLIRSPESSLNCVRTHRLKAKNIAAMSTSTLLAAPDDPELKISTKMADYFEALYAEEENDKKPRGSLSNGPRDSGSTTARGMELGVECPCDGIPTADNSRNLGGPLLTRPSLVLSGASPAELTTGPQTLTHQCQCANANCGNLTSSHGRHNSEFLSAKMCDACGYERRRHNHLPPSLQVPHMHPSTHCANVNCGKSILGQAKRNSALITGGKLCRACGNYEGRHGEARPLAIAHPPTHCANANCGTSITNNKTRFNSMLFPGGKLCRACGNYEGKHGAARPLSLINRQTRRAKRL</sequence>
<keyword evidence="5" id="KW-1185">Reference proteome</keyword>
<keyword evidence="1" id="KW-0479">Metal-binding</keyword>
<feature type="domain" description="GATA-type" evidence="3">
    <location>
        <begin position="236"/>
        <end position="259"/>
    </location>
</feature>
<evidence type="ECO:0000256" key="2">
    <source>
        <dbReference type="SAM" id="MobiDB-lite"/>
    </source>
</evidence>
<comment type="caution">
    <text evidence="4">The sequence shown here is derived from an EMBL/GenBank/DDBJ whole genome shotgun (WGS) entry which is preliminary data.</text>
</comment>
<dbReference type="Gene3D" id="3.30.50.10">
    <property type="entry name" value="Erythroid Transcription Factor GATA-1, subunit A"/>
    <property type="match status" value="1"/>
</dbReference>
<name>A0AAD7MQD2_9AGAR</name>
<evidence type="ECO:0000256" key="1">
    <source>
        <dbReference type="PROSITE-ProRule" id="PRU00094"/>
    </source>
</evidence>
<dbReference type="InterPro" id="IPR000679">
    <property type="entry name" value="Znf_GATA"/>
</dbReference>
<feature type="compositionally biased region" description="Polar residues" evidence="2">
    <location>
        <begin position="93"/>
        <end position="106"/>
    </location>
</feature>
<evidence type="ECO:0000313" key="4">
    <source>
        <dbReference type="EMBL" id="KAJ7727353.1"/>
    </source>
</evidence>
<evidence type="ECO:0000313" key="5">
    <source>
        <dbReference type="Proteomes" id="UP001215598"/>
    </source>
</evidence>
<organism evidence="4 5">
    <name type="scientific">Mycena metata</name>
    <dbReference type="NCBI Taxonomy" id="1033252"/>
    <lineage>
        <taxon>Eukaryota</taxon>
        <taxon>Fungi</taxon>
        <taxon>Dikarya</taxon>
        <taxon>Basidiomycota</taxon>
        <taxon>Agaricomycotina</taxon>
        <taxon>Agaricomycetes</taxon>
        <taxon>Agaricomycetidae</taxon>
        <taxon>Agaricales</taxon>
        <taxon>Marasmiineae</taxon>
        <taxon>Mycenaceae</taxon>
        <taxon>Mycena</taxon>
    </lineage>
</organism>
<dbReference type="GO" id="GO:0008270">
    <property type="term" value="F:zinc ion binding"/>
    <property type="evidence" value="ECO:0007669"/>
    <property type="project" value="UniProtKB-KW"/>
</dbReference>
<evidence type="ECO:0000259" key="3">
    <source>
        <dbReference type="PROSITE" id="PS50114"/>
    </source>
</evidence>
<dbReference type="Proteomes" id="UP001215598">
    <property type="component" value="Unassembled WGS sequence"/>
</dbReference>
<gene>
    <name evidence="4" type="ORF">B0H16DRAFT_1735162</name>
</gene>
<dbReference type="InterPro" id="IPR013088">
    <property type="entry name" value="Znf_NHR/GATA"/>
</dbReference>
<dbReference type="GO" id="GO:0006355">
    <property type="term" value="P:regulation of DNA-templated transcription"/>
    <property type="evidence" value="ECO:0007669"/>
    <property type="project" value="InterPro"/>
</dbReference>
<dbReference type="PROSITE" id="PS50114">
    <property type="entry name" value="GATA_ZN_FINGER_2"/>
    <property type="match status" value="2"/>
</dbReference>
<protein>
    <recommendedName>
        <fullName evidence="3">GATA-type domain-containing protein</fullName>
    </recommendedName>
</protein>
<keyword evidence="1" id="KW-0863">Zinc-finger</keyword>
<accession>A0AAD7MQD2</accession>
<feature type="region of interest" description="Disordered" evidence="2">
    <location>
        <begin position="84"/>
        <end position="107"/>
    </location>
</feature>
<dbReference type="EMBL" id="JARKIB010000180">
    <property type="protein sequence ID" value="KAJ7727353.1"/>
    <property type="molecule type" value="Genomic_DNA"/>
</dbReference>
<keyword evidence="1" id="KW-0862">Zinc</keyword>
<reference evidence="4" key="1">
    <citation type="submission" date="2023-03" db="EMBL/GenBank/DDBJ databases">
        <title>Massive genome expansion in bonnet fungi (Mycena s.s.) driven by repeated elements and novel gene families across ecological guilds.</title>
        <authorList>
            <consortium name="Lawrence Berkeley National Laboratory"/>
            <person name="Harder C.B."/>
            <person name="Miyauchi S."/>
            <person name="Viragh M."/>
            <person name="Kuo A."/>
            <person name="Thoen E."/>
            <person name="Andreopoulos B."/>
            <person name="Lu D."/>
            <person name="Skrede I."/>
            <person name="Drula E."/>
            <person name="Henrissat B."/>
            <person name="Morin E."/>
            <person name="Kohler A."/>
            <person name="Barry K."/>
            <person name="LaButti K."/>
            <person name="Morin E."/>
            <person name="Salamov A."/>
            <person name="Lipzen A."/>
            <person name="Mereny Z."/>
            <person name="Hegedus B."/>
            <person name="Baldrian P."/>
            <person name="Stursova M."/>
            <person name="Weitz H."/>
            <person name="Taylor A."/>
            <person name="Grigoriev I.V."/>
            <person name="Nagy L.G."/>
            <person name="Martin F."/>
            <person name="Kauserud H."/>
        </authorList>
    </citation>
    <scope>NUCLEOTIDE SEQUENCE</scope>
    <source>
        <strain evidence="4">CBHHK182m</strain>
    </source>
</reference>
<feature type="domain" description="GATA-type" evidence="3">
    <location>
        <begin position="289"/>
        <end position="321"/>
    </location>
</feature>
<dbReference type="AlphaFoldDB" id="A0AAD7MQD2"/>